<evidence type="ECO:0000256" key="1">
    <source>
        <dbReference type="SAM" id="MobiDB-lite"/>
    </source>
</evidence>
<keyword evidence="3" id="KW-1185">Reference proteome</keyword>
<accession>A0ABN1V198</accession>
<feature type="compositionally biased region" description="Gly residues" evidence="1">
    <location>
        <begin position="239"/>
        <end position="267"/>
    </location>
</feature>
<dbReference type="InterPro" id="IPR029787">
    <property type="entry name" value="Nucleotide_cyclase"/>
</dbReference>
<feature type="compositionally biased region" description="Pro residues" evidence="1">
    <location>
        <begin position="196"/>
        <end position="206"/>
    </location>
</feature>
<protein>
    <recommendedName>
        <fullName evidence="4">Guanylate cyclase domain-containing protein</fullName>
    </recommendedName>
</protein>
<name>A0ABN1V198_9ACTN</name>
<feature type="region of interest" description="Disordered" evidence="1">
    <location>
        <begin position="291"/>
        <end position="322"/>
    </location>
</feature>
<organism evidence="2 3">
    <name type="scientific">Streptomyces hebeiensis</name>
    <dbReference type="NCBI Taxonomy" id="229486"/>
    <lineage>
        <taxon>Bacteria</taxon>
        <taxon>Bacillati</taxon>
        <taxon>Actinomycetota</taxon>
        <taxon>Actinomycetes</taxon>
        <taxon>Kitasatosporales</taxon>
        <taxon>Streptomycetaceae</taxon>
        <taxon>Streptomyces</taxon>
    </lineage>
</organism>
<sequence>MNSVGAVNRLVVFCDAVGSGSLGMEAKKRMRKGLYGVFGEAFGSVGVRASGRVHQEDRGDGILAALDPATPPTLMVGRWLETLYQSLREHNAGTGERLRLRVGMNAGPVFDDGRGLVGRAVDLACRLCDSSTAKRVMTDAPDADLLLVVSEWLYANVVAEGGRYIEPEHYWSERVSAKETDERAWFHIPRLTGPPAARPSGPPGEDPSPHRTGGGPALGDGPPPPRAGTGTPSGPGPGPGSDTGAGSSSGSGTGPGSGTGSGAGSGGRQITAHGDFMYLENNVIHNFTGFRKDRAPGRADGSGGADDAGGSGAPGREAGERS</sequence>
<evidence type="ECO:0008006" key="4">
    <source>
        <dbReference type="Google" id="ProtNLM"/>
    </source>
</evidence>
<dbReference type="SUPFAM" id="SSF55073">
    <property type="entry name" value="Nucleotide cyclase"/>
    <property type="match status" value="1"/>
</dbReference>
<dbReference type="Proteomes" id="UP001501371">
    <property type="component" value="Unassembled WGS sequence"/>
</dbReference>
<comment type="caution">
    <text evidence="2">The sequence shown here is derived from an EMBL/GenBank/DDBJ whole genome shotgun (WGS) entry which is preliminary data.</text>
</comment>
<evidence type="ECO:0000313" key="3">
    <source>
        <dbReference type="Proteomes" id="UP001501371"/>
    </source>
</evidence>
<dbReference type="Gene3D" id="3.30.70.1230">
    <property type="entry name" value="Nucleotide cyclase"/>
    <property type="match status" value="1"/>
</dbReference>
<reference evidence="2 3" key="1">
    <citation type="journal article" date="2019" name="Int. J. Syst. Evol. Microbiol.">
        <title>The Global Catalogue of Microorganisms (GCM) 10K type strain sequencing project: providing services to taxonomists for standard genome sequencing and annotation.</title>
        <authorList>
            <consortium name="The Broad Institute Genomics Platform"/>
            <consortium name="The Broad Institute Genome Sequencing Center for Infectious Disease"/>
            <person name="Wu L."/>
            <person name="Ma J."/>
        </authorList>
    </citation>
    <scope>NUCLEOTIDE SEQUENCE [LARGE SCALE GENOMIC DNA]</scope>
    <source>
        <strain evidence="2 3">JCM 12696</strain>
    </source>
</reference>
<evidence type="ECO:0000313" key="2">
    <source>
        <dbReference type="EMBL" id="GAA1189121.1"/>
    </source>
</evidence>
<feature type="compositionally biased region" description="Gly residues" evidence="1">
    <location>
        <begin position="300"/>
        <end position="313"/>
    </location>
</feature>
<proteinExistence type="predicted"/>
<dbReference type="EMBL" id="BAAAKV010000057">
    <property type="protein sequence ID" value="GAA1189121.1"/>
    <property type="molecule type" value="Genomic_DNA"/>
</dbReference>
<gene>
    <name evidence="2" type="ORF">GCM10009654_53370</name>
</gene>
<feature type="region of interest" description="Disordered" evidence="1">
    <location>
        <begin position="190"/>
        <end position="270"/>
    </location>
</feature>